<evidence type="ECO:0000256" key="3">
    <source>
        <dbReference type="PROSITE-ProRule" id="PRU00221"/>
    </source>
</evidence>
<protein>
    <submittedName>
        <fullName evidence="4">Uncharacterized protein</fullName>
    </submittedName>
</protein>
<dbReference type="PANTHER" id="PTHR19848:SF8">
    <property type="entry name" value="F-BOX AND WD REPEAT DOMAIN CONTAINING 7"/>
    <property type="match status" value="1"/>
</dbReference>
<dbReference type="eggNOG" id="KOG0266">
    <property type="taxonomic scope" value="Eukaryota"/>
</dbReference>
<evidence type="ECO:0000256" key="1">
    <source>
        <dbReference type="ARBA" id="ARBA00022574"/>
    </source>
</evidence>
<dbReference type="EMBL" id="AQGS01000255">
    <property type="protein sequence ID" value="EPS41177.1"/>
    <property type="molecule type" value="Genomic_DNA"/>
</dbReference>
<evidence type="ECO:0000256" key="2">
    <source>
        <dbReference type="ARBA" id="ARBA00022737"/>
    </source>
</evidence>
<accession>S8C0M7</accession>
<dbReference type="PANTHER" id="PTHR19848">
    <property type="entry name" value="WD40 REPEAT PROTEIN"/>
    <property type="match status" value="1"/>
</dbReference>
<name>S8C0M7_DACHA</name>
<keyword evidence="1 3" id="KW-0853">WD repeat</keyword>
<organism evidence="4 5">
    <name type="scientific">Dactylellina haptotyla (strain CBS 200.50)</name>
    <name type="common">Nematode-trapping fungus</name>
    <name type="synonym">Monacrosporium haptotylum</name>
    <dbReference type="NCBI Taxonomy" id="1284197"/>
    <lineage>
        <taxon>Eukaryota</taxon>
        <taxon>Fungi</taxon>
        <taxon>Dikarya</taxon>
        <taxon>Ascomycota</taxon>
        <taxon>Pezizomycotina</taxon>
        <taxon>Orbiliomycetes</taxon>
        <taxon>Orbiliales</taxon>
        <taxon>Orbiliaceae</taxon>
        <taxon>Dactylellina</taxon>
    </lineage>
</organism>
<dbReference type="Pfam" id="PF00400">
    <property type="entry name" value="WD40"/>
    <property type="match status" value="2"/>
</dbReference>
<evidence type="ECO:0000313" key="4">
    <source>
        <dbReference type="EMBL" id="EPS41177.1"/>
    </source>
</evidence>
<keyword evidence="2" id="KW-0677">Repeat</keyword>
<feature type="repeat" description="WD" evidence="3">
    <location>
        <begin position="134"/>
        <end position="174"/>
    </location>
</feature>
<dbReference type="InterPro" id="IPR015943">
    <property type="entry name" value="WD40/YVTN_repeat-like_dom_sf"/>
</dbReference>
<dbReference type="SMART" id="SM00320">
    <property type="entry name" value="WD40"/>
    <property type="match status" value="5"/>
</dbReference>
<dbReference type="InterPro" id="IPR001680">
    <property type="entry name" value="WD40_rpt"/>
</dbReference>
<dbReference type="PROSITE" id="PS50294">
    <property type="entry name" value="WD_REPEATS_REGION"/>
    <property type="match status" value="1"/>
</dbReference>
<dbReference type="Proteomes" id="UP000015100">
    <property type="component" value="Unassembled WGS sequence"/>
</dbReference>
<reference evidence="5" key="2">
    <citation type="submission" date="2013-04" db="EMBL/GenBank/DDBJ databases">
        <title>Genomic mechanisms accounting for the adaptation to parasitism in nematode-trapping fungi.</title>
        <authorList>
            <person name="Ahren D.G."/>
        </authorList>
    </citation>
    <scope>NUCLEOTIDE SEQUENCE [LARGE SCALE GENOMIC DNA]</scope>
    <source>
        <strain evidence="5">CBS 200.50</strain>
    </source>
</reference>
<comment type="caution">
    <text evidence="4">The sequence shown here is derived from an EMBL/GenBank/DDBJ whole genome shotgun (WGS) entry which is preliminary data.</text>
</comment>
<keyword evidence="5" id="KW-1185">Reference proteome</keyword>
<dbReference type="SUPFAM" id="SSF50978">
    <property type="entry name" value="WD40 repeat-like"/>
    <property type="match status" value="1"/>
</dbReference>
<evidence type="ECO:0000313" key="5">
    <source>
        <dbReference type="Proteomes" id="UP000015100"/>
    </source>
</evidence>
<dbReference type="PROSITE" id="PS00678">
    <property type="entry name" value="WD_REPEATS_1"/>
    <property type="match status" value="1"/>
</dbReference>
<dbReference type="STRING" id="1284197.S8C0M7"/>
<sequence length="348" mass="38508">MANASTHCIIVLESVLSRRNSSELSRLLYESRLFSQFNHPIISKAPLQPYFSALLFCPTESIVRKKFSHYLAWVVKTPVIDKSWGEQMEIITKHCGHITTFAISKDNRFLASAAKRNRRFMLWDMILGTLVHEFKGHTAYVGSLAFLQNDELASGSADGIINLWNIESRSLVRTLKDGEGSVEWIAVSRESCLVTASSDKNLGIRNASGNLLKSFKLDWPNKVEFLPNYVDVAAIDAHGLVQIWNVPSQKFLKFIRTTPKGACNWAAIPRAIAVSPDGSKLATALKPPHSSINIWEISSGNLLKTIKVSEGLAECSMVFSPDGEQIAYADKGSPSAITIWNISSDHSS</sequence>
<gene>
    <name evidence="4" type="ORF">H072_4902</name>
</gene>
<dbReference type="AlphaFoldDB" id="S8C0M7"/>
<dbReference type="InterPro" id="IPR036322">
    <property type="entry name" value="WD40_repeat_dom_sf"/>
</dbReference>
<dbReference type="InterPro" id="IPR019775">
    <property type="entry name" value="WD40_repeat_CS"/>
</dbReference>
<proteinExistence type="predicted"/>
<dbReference type="HOGENOM" id="CLU_796990_0_0_1"/>
<dbReference type="OrthoDB" id="538223at2759"/>
<reference evidence="4 5" key="1">
    <citation type="journal article" date="2013" name="PLoS Genet.">
        <title>Genomic mechanisms accounting for the adaptation to parasitism in nematode-trapping fungi.</title>
        <authorList>
            <person name="Meerupati T."/>
            <person name="Andersson K.M."/>
            <person name="Friman E."/>
            <person name="Kumar D."/>
            <person name="Tunlid A."/>
            <person name="Ahren D."/>
        </authorList>
    </citation>
    <scope>NUCLEOTIDE SEQUENCE [LARGE SCALE GENOMIC DNA]</scope>
    <source>
        <strain evidence="4 5">CBS 200.50</strain>
    </source>
</reference>
<dbReference type="PROSITE" id="PS50082">
    <property type="entry name" value="WD_REPEATS_2"/>
    <property type="match status" value="1"/>
</dbReference>
<dbReference type="Gene3D" id="2.130.10.10">
    <property type="entry name" value="YVTN repeat-like/Quinoprotein amine dehydrogenase"/>
    <property type="match status" value="2"/>
</dbReference>